<evidence type="ECO:0000256" key="1">
    <source>
        <dbReference type="SAM" id="MobiDB-lite"/>
    </source>
</evidence>
<feature type="region of interest" description="Disordered" evidence="1">
    <location>
        <begin position="131"/>
        <end position="248"/>
    </location>
</feature>
<dbReference type="EMBL" id="CM000159">
    <property type="protein sequence ID" value="EDW93226.2"/>
    <property type="molecule type" value="Genomic_DNA"/>
</dbReference>
<proteinExistence type="predicted"/>
<feature type="compositionally biased region" description="Low complexity" evidence="1">
    <location>
        <begin position="131"/>
        <end position="244"/>
    </location>
</feature>
<accession>B4PGK8</accession>
<dbReference type="InterPro" id="IPR036508">
    <property type="entry name" value="Chitin-bd_dom_sf"/>
</dbReference>
<dbReference type="PROSITE" id="PS50940">
    <property type="entry name" value="CHIT_BIND_II"/>
    <property type="match status" value="1"/>
</dbReference>
<reference evidence="3 4" key="2">
    <citation type="journal article" date="2007" name="PLoS Biol.">
        <title>Principles of genome evolution in the Drosophila melanogaster species group.</title>
        <authorList>
            <person name="Ranz J.M."/>
            <person name="Maurin D."/>
            <person name="Chan Y.S."/>
            <person name="von Grotthuss M."/>
            <person name="Hillier L.W."/>
            <person name="Roote J."/>
            <person name="Ashburner M."/>
            <person name="Bergman C.M."/>
        </authorList>
    </citation>
    <scope>NUCLEOTIDE SEQUENCE [LARGE SCALE GENOMIC DNA]</scope>
    <source>
        <strain evidence="4">Tai18E2 / Tucson 14021-0261.01</strain>
    </source>
</reference>
<dbReference type="InterPro" id="IPR002557">
    <property type="entry name" value="Chitin-bd_dom"/>
</dbReference>
<protein>
    <recommendedName>
        <fullName evidence="2">Chitin-binding type-2 domain-containing protein</fullName>
    </recommendedName>
</protein>
<dbReference type="eggNOG" id="ENOG502SQPX">
    <property type="taxonomic scope" value="Eukaryota"/>
</dbReference>
<dbReference type="OrthoDB" id="8070239at2759"/>
<dbReference type="AlphaFoldDB" id="B4PGK8"/>
<sequence>MGAKQTLTEGVVLGLGSIKRIGTWPAITSKLLFPANRQTMPAHITLKLLLLLSISKWAFGQSDCSDCSSTNGQYACVNETAYGFCFDQGTVDQDAVQNCRDGYYCVLQGFCAPMTSAEPACATVTSTSTTDIVTDSSTDSTTSELTTESTSDSTTSELTTESTSDSTTSETSTESSTDSTTSELTTDSSTDATTTTTAATTTDSSSDSSTSELTTESSTDSTTTELTTDSTTSATSTDSSTQTTVPSEIDPNAYCAKLKAKGYFRVENDTTCQMYVYCYKLSLDYLGWLYYCNTNEYYNSDTEACQSTRPSNC</sequence>
<dbReference type="GO" id="GO:0008061">
    <property type="term" value="F:chitin binding"/>
    <property type="evidence" value="ECO:0007669"/>
    <property type="project" value="InterPro"/>
</dbReference>
<gene>
    <name evidence="3" type="primary">Dyak\GE20710</name>
    <name evidence="3" type="synonym">dyak_GLEANR_4536</name>
    <name evidence="3" type="synonym">GE20710</name>
    <name evidence="3" type="ORF">Dyak_GE20710</name>
</gene>
<evidence type="ECO:0000259" key="2">
    <source>
        <dbReference type="PROSITE" id="PS50940"/>
    </source>
</evidence>
<dbReference type="SUPFAM" id="SSF57625">
    <property type="entry name" value="Invertebrate chitin-binding proteins"/>
    <property type="match status" value="1"/>
</dbReference>
<dbReference type="HOGENOM" id="CLU_1027704_0_0_1"/>
<reference evidence="3 4" key="1">
    <citation type="journal article" date="2007" name="Nature">
        <title>Evolution of genes and genomes on the Drosophila phylogeny.</title>
        <authorList>
            <consortium name="Drosophila 12 Genomes Consortium"/>
            <person name="Clark A.G."/>
            <person name="Eisen M.B."/>
            <person name="Smith D.R."/>
            <person name="Bergman C.M."/>
            <person name="Oliver B."/>
            <person name="Markow T.A."/>
            <person name="Kaufman T.C."/>
            <person name="Kellis M."/>
            <person name="Gelbart W."/>
            <person name="Iyer V.N."/>
            <person name="Pollard D.A."/>
            <person name="Sackton T.B."/>
            <person name="Larracuente A.M."/>
            <person name="Singh N.D."/>
            <person name="Abad J.P."/>
            <person name="Abt D.N."/>
            <person name="Adryan B."/>
            <person name="Aguade M."/>
            <person name="Akashi H."/>
            <person name="Anderson W.W."/>
            <person name="Aquadro C.F."/>
            <person name="Ardell D.H."/>
            <person name="Arguello R."/>
            <person name="Artieri C.G."/>
            <person name="Barbash D.A."/>
            <person name="Barker D."/>
            <person name="Barsanti P."/>
            <person name="Batterham P."/>
            <person name="Batzoglou S."/>
            <person name="Begun D."/>
            <person name="Bhutkar A."/>
            <person name="Blanco E."/>
            <person name="Bosak S.A."/>
            <person name="Bradley R.K."/>
            <person name="Brand A.D."/>
            <person name="Brent M.R."/>
            <person name="Brooks A.N."/>
            <person name="Brown R.H."/>
            <person name="Butlin R.K."/>
            <person name="Caggese C."/>
            <person name="Calvi B.R."/>
            <person name="Bernardo de Carvalho A."/>
            <person name="Caspi A."/>
            <person name="Castrezana S."/>
            <person name="Celniker S.E."/>
            <person name="Chang J.L."/>
            <person name="Chapple C."/>
            <person name="Chatterji S."/>
            <person name="Chinwalla A."/>
            <person name="Civetta A."/>
            <person name="Clifton S.W."/>
            <person name="Comeron J.M."/>
            <person name="Costello J.C."/>
            <person name="Coyne J.A."/>
            <person name="Daub J."/>
            <person name="David R.G."/>
            <person name="Delcher A.L."/>
            <person name="Delehaunty K."/>
            <person name="Do C.B."/>
            <person name="Ebling H."/>
            <person name="Edwards K."/>
            <person name="Eickbush T."/>
            <person name="Evans J.D."/>
            <person name="Filipski A."/>
            <person name="Findeiss S."/>
            <person name="Freyhult E."/>
            <person name="Fulton L."/>
            <person name="Fulton R."/>
            <person name="Garcia A.C."/>
            <person name="Gardiner A."/>
            <person name="Garfield D.A."/>
            <person name="Garvin B.E."/>
            <person name="Gibson G."/>
            <person name="Gilbert D."/>
            <person name="Gnerre S."/>
            <person name="Godfrey J."/>
            <person name="Good R."/>
            <person name="Gotea V."/>
            <person name="Gravely B."/>
            <person name="Greenberg A.J."/>
            <person name="Griffiths-Jones S."/>
            <person name="Gross S."/>
            <person name="Guigo R."/>
            <person name="Gustafson E.A."/>
            <person name="Haerty W."/>
            <person name="Hahn M.W."/>
            <person name="Halligan D.L."/>
            <person name="Halpern A.L."/>
            <person name="Halter G.M."/>
            <person name="Han M.V."/>
            <person name="Heger A."/>
            <person name="Hillier L."/>
            <person name="Hinrichs A.S."/>
            <person name="Holmes I."/>
            <person name="Hoskins R.A."/>
            <person name="Hubisz M.J."/>
            <person name="Hultmark D."/>
            <person name="Huntley M.A."/>
            <person name="Jaffe D.B."/>
            <person name="Jagadeeshan S."/>
            <person name="Jeck W.R."/>
            <person name="Johnson J."/>
            <person name="Jones C.D."/>
            <person name="Jordan W.C."/>
            <person name="Karpen G.H."/>
            <person name="Kataoka E."/>
            <person name="Keightley P.D."/>
            <person name="Kheradpour P."/>
            <person name="Kirkness E.F."/>
            <person name="Koerich L.B."/>
            <person name="Kristiansen K."/>
            <person name="Kudrna D."/>
            <person name="Kulathinal R.J."/>
            <person name="Kumar S."/>
            <person name="Kwok R."/>
            <person name="Lander E."/>
            <person name="Langley C.H."/>
            <person name="Lapoint R."/>
            <person name="Lazzaro B.P."/>
            <person name="Lee S.J."/>
            <person name="Levesque L."/>
            <person name="Li R."/>
            <person name="Lin C.F."/>
            <person name="Lin M.F."/>
            <person name="Lindblad-Toh K."/>
            <person name="Llopart A."/>
            <person name="Long M."/>
            <person name="Low L."/>
            <person name="Lozovsky E."/>
            <person name="Lu J."/>
            <person name="Luo M."/>
            <person name="Machado C.A."/>
            <person name="Makalowski W."/>
            <person name="Marzo M."/>
            <person name="Matsuda M."/>
            <person name="Matzkin L."/>
            <person name="McAllister B."/>
            <person name="McBride C.S."/>
            <person name="McKernan B."/>
            <person name="McKernan K."/>
            <person name="Mendez-Lago M."/>
            <person name="Minx P."/>
            <person name="Mollenhauer M.U."/>
            <person name="Montooth K."/>
            <person name="Mount S.M."/>
            <person name="Mu X."/>
            <person name="Myers E."/>
            <person name="Negre B."/>
            <person name="Newfeld S."/>
            <person name="Nielsen R."/>
            <person name="Noor M.A."/>
            <person name="O'Grady P."/>
            <person name="Pachter L."/>
            <person name="Papaceit M."/>
            <person name="Parisi M.J."/>
            <person name="Parisi M."/>
            <person name="Parts L."/>
            <person name="Pedersen J.S."/>
            <person name="Pesole G."/>
            <person name="Phillippy A.M."/>
            <person name="Ponting C.P."/>
            <person name="Pop M."/>
            <person name="Porcelli D."/>
            <person name="Powell J.R."/>
            <person name="Prohaska S."/>
            <person name="Pruitt K."/>
            <person name="Puig M."/>
            <person name="Quesneville H."/>
            <person name="Ram K.R."/>
            <person name="Rand D."/>
            <person name="Rasmussen M.D."/>
            <person name="Reed L.K."/>
            <person name="Reenan R."/>
            <person name="Reily A."/>
            <person name="Remington K.A."/>
            <person name="Rieger T.T."/>
            <person name="Ritchie M.G."/>
            <person name="Robin C."/>
            <person name="Rogers Y.H."/>
            <person name="Rohde C."/>
            <person name="Rozas J."/>
            <person name="Rubenfield M.J."/>
            <person name="Ruiz A."/>
            <person name="Russo S."/>
            <person name="Salzberg S.L."/>
            <person name="Sanchez-Gracia A."/>
            <person name="Saranga D.J."/>
            <person name="Sato H."/>
            <person name="Schaeffer S.W."/>
            <person name="Schatz M.C."/>
            <person name="Schlenke T."/>
            <person name="Schwartz R."/>
            <person name="Segarra C."/>
            <person name="Singh R.S."/>
            <person name="Sirot L."/>
            <person name="Sirota M."/>
            <person name="Sisneros N.B."/>
            <person name="Smith C.D."/>
            <person name="Smith T.F."/>
            <person name="Spieth J."/>
            <person name="Stage D.E."/>
            <person name="Stark A."/>
            <person name="Stephan W."/>
            <person name="Strausberg R.L."/>
            <person name="Strempel S."/>
            <person name="Sturgill D."/>
            <person name="Sutton G."/>
            <person name="Sutton G.G."/>
            <person name="Tao W."/>
            <person name="Teichmann S."/>
            <person name="Tobari Y.N."/>
            <person name="Tomimura Y."/>
            <person name="Tsolas J.M."/>
            <person name="Valente V.L."/>
            <person name="Venter E."/>
            <person name="Venter J.C."/>
            <person name="Vicario S."/>
            <person name="Vieira F.G."/>
            <person name="Vilella A.J."/>
            <person name="Villasante A."/>
            <person name="Walenz B."/>
            <person name="Wang J."/>
            <person name="Wasserman M."/>
            <person name="Watts T."/>
            <person name="Wilson D."/>
            <person name="Wilson R.K."/>
            <person name="Wing R.A."/>
            <person name="Wolfner M.F."/>
            <person name="Wong A."/>
            <person name="Wong G.K."/>
            <person name="Wu C.I."/>
            <person name="Wu G."/>
            <person name="Yamamoto D."/>
            <person name="Yang H.P."/>
            <person name="Yang S.P."/>
            <person name="Yorke J.A."/>
            <person name="Yoshida K."/>
            <person name="Zdobnov E."/>
            <person name="Zhang P."/>
            <person name="Zhang Y."/>
            <person name="Zimin A.V."/>
            <person name="Baldwin J."/>
            <person name="Abdouelleil A."/>
            <person name="Abdulkadir J."/>
            <person name="Abebe A."/>
            <person name="Abera B."/>
            <person name="Abreu J."/>
            <person name="Acer S.C."/>
            <person name="Aftuck L."/>
            <person name="Alexander A."/>
            <person name="An P."/>
            <person name="Anderson E."/>
            <person name="Anderson S."/>
            <person name="Arachi H."/>
            <person name="Azer M."/>
            <person name="Bachantsang P."/>
            <person name="Barry A."/>
            <person name="Bayul T."/>
            <person name="Berlin A."/>
            <person name="Bessette D."/>
            <person name="Bloom T."/>
            <person name="Blye J."/>
            <person name="Boguslavskiy L."/>
            <person name="Bonnet C."/>
            <person name="Boukhgalter B."/>
            <person name="Bourzgui I."/>
            <person name="Brown A."/>
            <person name="Cahill P."/>
            <person name="Channer S."/>
            <person name="Cheshatsang Y."/>
            <person name="Chuda L."/>
            <person name="Citroen M."/>
            <person name="Collymore A."/>
            <person name="Cooke P."/>
            <person name="Costello M."/>
            <person name="D'Aco K."/>
            <person name="Daza R."/>
            <person name="De Haan G."/>
            <person name="DeGray S."/>
            <person name="DeMaso C."/>
            <person name="Dhargay N."/>
            <person name="Dooley K."/>
            <person name="Dooley E."/>
            <person name="Doricent M."/>
            <person name="Dorje P."/>
            <person name="Dorjee K."/>
            <person name="Dupes A."/>
            <person name="Elong R."/>
            <person name="Falk J."/>
            <person name="Farina A."/>
            <person name="Faro S."/>
            <person name="Ferguson D."/>
            <person name="Fisher S."/>
            <person name="Foley C.D."/>
            <person name="Franke A."/>
            <person name="Friedrich D."/>
            <person name="Gadbois L."/>
            <person name="Gearin G."/>
            <person name="Gearin C.R."/>
            <person name="Giannoukos G."/>
            <person name="Goode T."/>
            <person name="Graham J."/>
            <person name="Grandbois E."/>
            <person name="Grewal S."/>
            <person name="Gyaltsen K."/>
            <person name="Hafez N."/>
            <person name="Hagos B."/>
            <person name="Hall J."/>
            <person name="Henson C."/>
            <person name="Hollinger A."/>
            <person name="Honan T."/>
            <person name="Huard M.D."/>
            <person name="Hughes L."/>
            <person name="Hurhula B."/>
            <person name="Husby M.E."/>
            <person name="Kamat A."/>
            <person name="Kanga B."/>
            <person name="Kashin S."/>
            <person name="Khazanovich D."/>
            <person name="Kisner P."/>
            <person name="Lance K."/>
            <person name="Lara M."/>
            <person name="Lee W."/>
            <person name="Lennon N."/>
            <person name="Letendre F."/>
            <person name="LeVine R."/>
            <person name="Lipovsky A."/>
            <person name="Liu X."/>
            <person name="Liu J."/>
            <person name="Liu S."/>
            <person name="Lokyitsang T."/>
            <person name="Lokyitsang Y."/>
            <person name="Lubonja R."/>
            <person name="Lui A."/>
            <person name="MacDonald P."/>
            <person name="Magnisalis V."/>
            <person name="Maru K."/>
            <person name="Matthews C."/>
            <person name="McCusker W."/>
            <person name="McDonough S."/>
            <person name="Mehta T."/>
            <person name="Meldrim J."/>
            <person name="Meneus L."/>
            <person name="Mihai O."/>
            <person name="Mihalev A."/>
            <person name="Mihova T."/>
            <person name="Mittelman R."/>
            <person name="Mlenga V."/>
            <person name="Montmayeur A."/>
            <person name="Mulrain L."/>
            <person name="Navidi A."/>
            <person name="Naylor J."/>
            <person name="Negash T."/>
            <person name="Nguyen T."/>
            <person name="Nguyen N."/>
            <person name="Nicol R."/>
            <person name="Norbu C."/>
            <person name="Norbu N."/>
            <person name="Novod N."/>
            <person name="O'Neill B."/>
            <person name="Osman S."/>
            <person name="Markiewicz E."/>
            <person name="Oyono O.L."/>
            <person name="Patti C."/>
            <person name="Phunkhang P."/>
            <person name="Pierre F."/>
            <person name="Priest M."/>
            <person name="Raghuraman S."/>
            <person name="Rege F."/>
            <person name="Reyes R."/>
            <person name="Rise C."/>
            <person name="Rogov P."/>
            <person name="Ross K."/>
            <person name="Ryan E."/>
            <person name="Settipalli S."/>
            <person name="Shea T."/>
            <person name="Sherpa N."/>
            <person name="Shi L."/>
            <person name="Shih D."/>
            <person name="Sparrow T."/>
            <person name="Spaulding J."/>
            <person name="Stalker J."/>
            <person name="Stange-Thomann N."/>
            <person name="Stavropoulos S."/>
            <person name="Stone C."/>
            <person name="Strader C."/>
            <person name="Tesfaye S."/>
            <person name="Thomson T."/>
            <person name="Thoulutsang Y."/>
            <person name="Thoulutsang D."/>
            <person name="Topham K."/>
            <person name="Topping I."/>
            <person name="Tsamla T."/>
            <person name="Vassiliev H."/>
            <person name="Vo A."/>
            <person name="Wangchuk T."/>
            <person name="Wangdi T."/>
            <person name="Weiand M."/>
            <person name="Wilkinson J."/>
            <person name="Wilson A."/>
            <person name="Yadav S."/>
            <person name="Young G."/>
            <person name="Yu Q."/>
            <person name="Zembek L."/>
            <person name="Zhong D."/>
            <person name="Zimmer A."/>
            <person name="Zwirko Z."/>
            <person name="Jaffe D.B."/>
            <person name="Alvarez P."/>
            <person name="Brockman W."/>
            <person name="Butler J."/>
            <person name="Chin C."/>
            <person name="Gnerre S."/>
            <person name="Grabherr M."/>
            <person name="Kleber M."/>
            <person name="Mauceli E."/>
            <person name="MacCallum I."/>
        </authorList>
    </citation>
    <scope>NUCLEOTIDE SEQUENCE [LARGE SCALE GENOMIC DNA]</scope>
    <source>
        <strain evidence="4">Tai18E2 / Tucson 14021-0261.01</strain>
    </source>
</reference>
<evidence type="ECO:0000313" key="3">
    <source>
        <dbReference type="EMBL" id="EDW93226.2"/>
    </source>
</evidence>
<keyword evidence="4" id="KW-1185">Reference proteome</keyword>
<feature type="domain" description="Chitin-binding type-2" evidence="2">
    <location>
        <begin position="252"/>
        <end position="313"/>
    </location>
</feature>
<dbReference type="Proteomes" id="UP000002282">
    <property type="component" value="Chromosome 3L"/>
</dbReference>
<name>B4PGK8_DROYA</name>
<organism evidence="3 4">
    <name type="scientific">Drosophila yakuba</name>
    <name type="common">Fruit fly</name>
    <dbReference type="NCBI Taxonomy" id="7245"/>
    <lineage>
        <taxon>Eukaryota</taxon>
        <taxon>Metazoa</taxon>
        <taxon>Ecdysozoa</taxon>
        <taxon>Arthropoda</taxon>
        <taxon>Hexapoda</taxon>
        <taxon>Insecta</taxon>
        <taxon>Pterygota</taxon>
        <taxon>Neoptera</taxon>
        <taxon>Endopterygota</taxon>
        <taxon>Diptera</taxon>
        <taxon>Brachycera</taxon>
        <taxon>Muscomorpha</taxon>
        <taxon>Ephydroidea</taxon>
        <taxon>Drosophilidae</taxon>
        <taxon>Drosophila</taxon>
        <taxon>Sophophora</taxon>
    </lineage>
</organism>
<evidence type="ECO:0000313" key="4">
    <source>
        <dbReference type="Proteomes" id="UP000002282"/>
    </source>
</evidence>
<dbReference type="GO" id="GO:0005576">
    <property type="term" value="C:extracellular region"/>
    <property type="evidence" value="ECO:0007669"/>
    <property type="project" value="InterPro"/>
</dbReference>
<dbReference type="KEGG" id="dya:Dyak_GE20710"/>